<evidence type="ECO:0000313" key="2">
    <source>
        <dbReference type="EMBL" id="ERZ95757.1"/>
    </source>
</evidence>
<dbReference type="AlphaFoldDB" id="U9SP19"/>
<sequence length="158" mass="17967">MSKLPKGQVGVIEYQRYRYHVYHVDTAKGPGKSVTLIAYIPYLGVEYLKFKETRLRGKTNIPNAYNKIPLLSHTQMTQFKNIISNEIYEKVSSKSSPEIYTPPEKNPKDLLRRNDSSISFSTSSPFNDGSSSTDPFPQNHANETKTNMTSKKSKEIES</sequence>
<dbReference type="HOGENOM" id="CLU_1670326_0_0_1"/>
<name>U9SP19_RHIID</name>
<organism evidence="2">
    <name type="scientific">Rhizophagus irregularis (strain DAOM 181602 / DAOM 197198 / MUCL 43194)</name>
    <name type="common">Arbuscular mycorrhizal fungus</name>
    <name type="synonym">Glomus intraradices</name>
    <dbReference type="NCBI Taxonomy" id="747089"/>
    <lineage>
        <taxon>Eukaryota</taxon>
        <taxon>Fungi</taxon>
        <taxon>Fungi incertae sedis</taxon>
        <taxon>Mucoromycota</taxon>
        <taxon>Glomeromycotina</taxon>
        <taxon>Glomeromycetes</taxon>
        <taxon>Glomerales</taxon>
        <taxon>Glomeraceae</taxon>
        <taxon>Rhizophagus</taxon>
    </lineage>
</organism>
<gene>
    <name evidence="2" type="ORF">GLOINDRAFT_13310</name>
</gene>
<reference evidence="2" key="1">
    <citation type="submission" date="2013-07" db="EMBL/GenBank/DDBJ databases">
        <title>The genome of an arbuscular mycorrhizal fungus provides insights into the evolution of the oldest plant symbiosis.</title>
        <authorList>
            <consortium name="DOE Joint Genome Institute"/>
            <person name="Tisserant E."/>
            <person name="Malbreil M."/>
            <person name="Kuo A."/>
            <person name="Kohler A."/>
            <person name="Symeonidi A."/>
            <person name="Balestrini R."/>
            <person name="Charron P."/>
            <person name="Duensing N."/>
            <person name="Frei-dit-Frey N."/>
            <person name="Gianinazzi-Pearson V."/>
            <person name="Gilbert B."/>
            <person name="Handa Y."/>
            <person name="Hijri M."/>
            <person name="Kaul R."/>
            <person name="Kawaguchi M."/>
            <person name="Krajinski F."/>
            <person name="Lammers P."/>
            <person name="Lapierre D."/>
            <person name="Masclaux F.G."/>
            <person name="Murat C."/>
            <person name="Morin E."/>
            <person name="Ndikumana S."/>
            <person name="Pagni M."/>
            <person name="Petitpierre D."/>
            <person name="Requena N."/>
            <person name="Rosikiewicz P."/>
            <person name="Riley R."/>
            <person name="Saito K."/>
            <person name="San Clemente H."/>
            <person name="Shapiro H."/>
            <person name="van Tuinen D."/>
            <person name="Becard G."/>
            <person name="Bonfante P."/>
            <person name="Paszkowski U."/>
            <person name="Shachar-Hill Y."/>
            <person name="Young J.P."/>
            <person name="Sanders I.R."/>
            <person name="Henrissat B."/>
            <person name="Rensing S.A."/>
            <person name="Grigoriev I.V."/>
            <person name="Corradi N."/>
            <person name="Roux C."/>
            <person name="Martin F."/>
        </authorList>
    </citation>
    <scope>NUCLEOTIDE SEQUENCE</scope>
    <source>
        <strain evidence="2">DAOM 197198</strain>
    </source>
</reference>
<evidence type="ECO:0000256" key="1">
    <source>
        <dbReference type="SAM" id="MobiDB-lite"/>
    </source>
</evidence>
<dbReference type="VEuPathDB" id="FungiDB:RhiirFUN_016469"/>
<feature type="compositionally biased region" description="Polar residues" evidence="1">
    <location>
        <begin position="125"/>
        <end position="150"/>
    </location>
</feature>
<feature type="compositionally biased region" description="Basic and acidic residues" evidence="1">
    <location>
        <begin position="105"/>
        <end position="115"/>
    </location>
</feature>
<feature type="region of interest" description="Disordered" evidence="1">
    <location>
        <begin position="92"/>
        <end position="158"/>
    </location>
</feature>
<accession>U9SP19</accession>
<dbReference type="EMBL" id="KI300994">
    <property type="protein sequence ID" value="ERZ95757.1"/>
    <property type="molecule type" value="Genomic_DNA"/>
</dbReference>
<protein>
    <submittedName>
        <fullName evidence="2">Uncharacterized protein</fullName>
    </submittedName>
</protein>
<proteinExistence type="predicted"/>